<feature type="transmembrane region" description="Helical" evidence="10">
    <location>
        <begin position="31"/>
        <end position="51"/>
    </location>
</feature>
<name>A0ABM8XPX7_9BURK</name>
<sequence>MAGGAPGNQAAGPSRGGAGRRWLGGSLRRQLLVLLVPALAAMMALDTWLTYGTLRDAANTAYDRSLYGSVRAIDNAIGMAGERIQFTMPDAAMEMFESTAQTRVFYRVSLERDGVIETLTGYEALPLPAGAPATLANNAPRFYDAVYRDEPVRIAALARPVYRPDARMRVIIQVAESAEPRAALIATVWRSALARDVLLILASAAILVGGITFVLRPLARVRDDVEARSPDDLAPLAFDNVPAEVRPLVDAVNRHVSRSAALGEAQAQFIADAAHQLRTPLAILKTQAEFARRQLDAGGDPAPAREAVGGIVTQLEQAVRLTNQLLALARVRQHAQPHDGAGEVADAGAGGSGEGDVPLIDAAAVAAQVALDYLPLARRKQQDFGWEHPAGGGLPVRADAALLREALANLVHNAIQYSPRGSRITLSAARAGAHACLVVEDDGPGIPPEERDKVFARFYRRVGHGEPGSGLGLAISREMAARFGGAVTLGDAAQGRGLRAELRLPLADAG</sequence>
<dbReference type="GO" id="GO:0016740">
    <property type="term" value="F:transferase activity"/>
    <property type="evidence" value="ECO:0007669"/>
    <property type="project" value="UniProtKB-KW"/>
</dbReference>
<evidence type="ECO:0000256" key="4">
    <source>
        <dbReference type="ARBA" id="ARBA00022553"/>
    </source>
</evidence>
<comment type="caution">
    <text evidence="12">The sequence shown here is derived from an EMBL/GenBank/DDBJ whole genome shotgun (WGS) entry which is preliminary data.</text>
</comment>
<evidence type="ECO:0000256" key="7">
    <source>
        <dbReference type="ARBA" id="ARBA00022777"/>
    </source>
</evidence>
<dbReference type="Pfam" id="PF08521">
    <property type="entry name" value="2CSK_N"/>
    <property type="match status" value="1"/>
</dbReference>
<dbReference type="Pfam" id="PF02518">
    <property type="entry name" value="HATPase_c"/>
    <property type="match status" value="1"/>
</dbReference>
<evidence type="ECO:0000256" key="5">
    <source>
        <dbReference type="ARBA" id="ARBA00022679"/>
    </source>
</evidence>
<dbReference type="PRINTS" id="PR00344">
    <property type="entry name" value="BCTRLSENSOR"/>
</dbReference>
<evidence type="ECO:0000256" key="1">
    <source>
        <dbReference type="ARBA" id="ARBA00000085"/>
    </source>
</evidence>
<evidence type="ECO:0000256" key="6">
    <source>
        <dbReference type="ARBA" id="ARBA00022692"/>
    </source>
</evidence>
<dbReference type="EC" id="2.7.13.3" evidence="3"/>
<keyword evidence="6 10" id="KW-0812">Transmembrane</keyword>
<dbReference type="InterPro" id="IPR005467">
    <property type="entry name" value="His_kinase_dom"/>
</dbReference>
<feature type="transmembrane region" description="Helical" evidence="10">
    <location>
        <begin position="197"/>
        <end position="219"/>
    </location>
</feature>
<dbReference type="Gene3D" id="1.10.287.130">
    <property type="match status" value="1"/>
</dbReference>
<keyword evidence="7" id="KW-0418">Kinase</keyword>
<dbReference type="InterPro" id="IPR004358">
    <property type="entry name" value="Sig_transdc_His_kin-like_C"/>
</dbReference>
<comment type="catalytic activity">
    <reaction evidence="1">
        <text>ATP + protein L-histidine = ADP + protein N-phospho-L-histidine.</text>
        <dbReference type="EC" id="2.7.13.3"/>
    </reaction>
</comment>
<dbReference type="InterPro" id="IPR013727">
    <property type="entry name" value="2CSK_N"/>
</dbReference>
<gene>
    <name evidence="12" type="primary">sasA_14</name>
    <name evidence="12" type="ORF">LMG21510_04533</name>
</gene>
<dbReference type="Proteomes" id="UP000721236">
    <property type="component" value="Unassembled WGS sequence"/>
</dbReference>
<dbReference type="CDD" id="cd00075">
    <property type="entry name" value="HATPase"/>
    <property type="match status" value="1"/>
</dbReference>
<evidence type="ECO:0000256" key="3">
    <source>
        <dbReference type="ARBA" id="ARBA00012438"/>
    </source>
</evidence>
<dbReference type="SMART" id="SM00387">
    <property type="entry name" value="HATPase_c"/>
    <property type="match status" value="1"/>
</dbReference>
<dbReference type="PANTHER" id="PTHR45436">
    <property type="entry name" value="SENSOR HISTIDINE KINASE YKOH"/>
    <property type="match status" value="1"/>
</dbReference>
<dbReference type="InterPro" id="IPR036890">
    <property type="entry name" value="HATPase_C_sf"/>
</dbReference>
<dbReference type="CDD" id="cd00082">
    <property type="entry name" value="HisKA"/>
    <property type="match status" value="1"/>
</dbReference>
<dbReference type="SUPFAM" id="SSF55874">
    <property type="entry name" value="ATPase domain of HSP90 chaperone/DNA topoisomerase II/histidine kinase"/>
    <property type="match status" value="1"/>
</dbReference>
<keyword evidence="8 10" id="KW-1133">Transmembrane helix</keyword>
<evidence type="ECO:0000313" key="13">
    <source>
        <dbReference type="Proteomes" id="UP000721236"/>
    </source>
</evidence>
<evidence type="ECO:0000256" key="8">
    <source>
        <dbReference type="ARBA" id="ARBA00022989"/>
    </source>
</evidence>
<dbReference type="InterPro" id="IPR036097">
    <property type="entry name" value="HisK_dim/P_sf"/>
</dbReference>
<reference evidence="12 13" key="1">
    <citation type="submission" date="2021-08" db="EMBL/GenBank/DDBJ databases">
        <authorList>
            <person name="Peeters C."/>
        </authorList>
    </citation>
    <scope>NUCLEOTIDE SEQUENCE [LARGE SCALE GENOMIC DNA]</scope>
    <source>
        <strain evidence="12 13">LMG 21510</strain>
    </source>
</reference>
<dbReference type="EMBL" id="CAJZAH010000007">
    <property type="protein sequence ID" value="CAG9182333.1"/>
    <property type="molecule type" value="Genomic_DNA"/>
</dbReference>
<dbReference type="Gene3D" id="3.30.565.10">
    <property type="entry name" value="Histidine kinase-like ATPase, C-terminal domain"/>
    <property type="match status" value="1"/>
</dbReference>
<evidence type="ECO:0000256" key="2">
    <source>
        <dbReference type="ARBA" id="ARBA00004370"/>
    </source>
</evidence>
<dbReference type="Pfam" id="PF00512">
    <property type="entry name" value="HisKA"/>
    <property type="match status" value="1"/>
</dbReference>
<organism evidence="12 13">
    <name type="scientific">Cupriavidus respiraculi</name>
    <dbReference type="NCBI Taxonomy" id="195930"/>
    <lineage>
        <taxon>Bacteria</taxon>
        <taxon>Pseudomonadati</taxon>
        <taxon>Pseudomonadota</taxon>
        <taxon>Betaproteobacteria</taxon>
        <taxon>Burkholderiales</taxon>
        <taxon>Burkholderiaceae</taxon>
        <taxon>Cupriavidus</taxon>
    </lineage>
</organism>
<dbReference type="InterPro" id="IPR003661">
    <property type="entry name" value="HisK_dim/P_dom"/>
</dbReference>
<keyword evidence="4" id="KW-0597">Phosphoprotein</keyword>
<evidence type="ECO:0000256" key="9">
    <source>
        <dbReference type="ARBA" id="ARBA00023136"/>
    </source>
</evidence>
<dbReference type="RefSeq" id="WP_224044111.1">
    <property type="nucleotide sequence ID" value="NZ_CAJZAH010000007.1"/>
</dbReference>
<dbReference type="PANTHER" id="PTHR45436:SF1">
    <property type="entry name" value="SENSOR PROTEIN QSEC"/>
    <property type="match status" value="1"/>
</dbReference>
<evidence type="ECO:0000313" key="12">
    <source>
        <dbReference type="EMBL" id="CAG9182333.1"/>
    </source>
</evidence>
<protein>
    <recommendedName>
        <fullName evidence="3">histidine kinase</fullName>
        <ecNumber evidence="3">2.7.13.3</ecNumber>
    </recommendedName>
</protein>
<dbReference type="SMART" id="SM00388">
    <property type="entry name" value="HisKA"/>
    <property type="match status" value="1"/>
</dbReference>
<feature type="domain" description="Histidine kinase" evidence="11">
    <location>
        <begin position="272"/>
        <end position="508"/>
    </location>
</feature>
<evidence type="ECO:0000256" key="10">
    <source>
        <dbReference type="SAM" id="Phobius"/>
    </source>
</evidence>
<comment type="subcellular location">
    <subcellularLocation>
        <location evidence="2">Membrane</location>
    </subcellularLocation>
</comment>
<keyword evidence="5 12" id="KW-0808">Transferase</keyword>
<proteinExistence type="predicted"/>
<dbReference type="PROSITE" id="PS50109">
    <property type="entry name" value="HIS_KIN"/>
    <property type="match status" value="1"/>
</dbReference>
<evidence type="ECO:0000259" key="11">
    <source>
        <dbReference type="PROSITE" id="PS50109"/>
    </source>
</evidence>
<accession>A0ABM8XPX7</accession>
<dbReference type="InterPro" id="IPR050428">
    <property type="entry name" value="TCS_sensor_his_kinase"/>
</dbReference>
<keyword evidence="13" id="KW-1185">Reference proteome</keyword>
<dbReference type="SUPFAM" id="SSF47384">
    <property type="entry name" value="Homodimeric domain of signal transducing histidine kinase"/>
    <property type="match status" value="1"/>
</dbReference>
<keyword evidence="9 10" id="KW-0472">Membrane</keyword>
<dbReference type="InterPro" id="IPR003594">
    <property type="entry name" value="HATPase_dom"/>
</dbReference>